<comment type="caution">
    <text evidence="2">The sequence shown here is derived from an EMBL/GenBank/DDBJ whole genome shotgun (WGS) entry which is preliminary data.</text>
</comment>
<keyword evidence="3" id="KW-1185">Reference proteome</keyword>
<name>A0ABT5SRC0_9PSEU</name>
<evidence type="ECO:0000313" key="2">
    <source>
        <dbReference type="EMBL" id="MDD7965393.1"/>
    </source>
</evidence>
<evidence type="ECO:0000313" key="3">
    <source>
        <dbReference type="Proteomes" id="UP001300763"/>
    </source>
</evidence>
<dbReference type="EMBL" id="JAQZAO010000003">
    <property type="protein sequence ID" value="MDD7965393.1"/>
    <property type="molecule type" value="Genomic_DNA"/>
</dbReference>
<accession>A0ABT5SRC0</accession>
<protein>
    <submittedName>
        <fullName evidence="2">OB-fold domain-containing protein</fullName>
    </submittedName>
</protein>
<proteinExistence type="predicted"/>
<dbReference type="SUPFAM" id="SSF50249">
    <property type="entry name" value="Nucleic acid-binding proteins"/>
    <property type="match status" value="1"/>
</dbReference>
<dbReference type="InterPro" id="IPR002878">
    <property type="entry name" value="ChsH2_C"/>
</dbReference>
<evidence type="ECO:0000259" key="1">
    <source>
        <dbReference type="Pfam" id="PF01796"/>
    </source>
</evidence>
<feature type="domain" description="ChsH2 C-terminal OB-fold" evidence="1">
    <location>
        <begin position="55"/>
        <end position="103"/>
    </location>
</feature>
<dbReference type="Proteomes" id="UP001300763">
    <property type="component" value="Unassembled WGS sequence"/>
</dbReference>
<dbReference type="RefSeq" id="WP_274199935.1">
    <property type="nucleotide sequence ID" value="NZ_JAQZAO010000003.1"/>
</dbReference>
<sequence>MSSPTGADPRPAIRRTAEGDWVVVGRRCRACAEPVAYAWPRCPSCGSAVEPAHFGPRGTVWSSTVVRIAVPGHAPPYSLAYVDLDDGPRVLAHVPGRNADEPTPIGSTARLIGVSDDGDLQVEVTG</sequence>
<gene>
    <name evidence="2" type="ORF">PGB27_08520</name>
</gene>
<dbReference type="PANTHER" id="PTHR34075">
    <property type="entry name" value="BLR3430 PROTEIN"/>
    <property type="match status" value="1"/>
</dbReference>
<dbReference type="InterPro" id="IPR052513">
    <property type="entry name" value="Thioester_dehydratase-like"/>
</dbReference>
<reference evidence="2 3" key="1">
    <citation type="submission" date="2023-02" db="EMBL/GenBank/DDBJ databases">
        <title>Genome sequencing required for Actinomycetospora new species description.</title>
        <authorList>
            <person name="Saimee Y."/>
            <person name="Duangmal K."/>
        </authorList>
    </citation>
    <scope>NUCLEOTIDE SEQUENCE [LARGE SCALE GENOMIC DNA]</scope>
    <source>
        <strain evidence="2 3">DW7H6</strain>
    </source>
</reference>
<dbReference type="PANTHER" id="PTHR34075:SF5">
    <property type="entry name" value="BLR3430 PROTEIN"/>
    <property type="match status" value="1"/>
</dbReference>
<organism evidence="2 3">
    <name type="scientific">Actinomycetospora lemnae</name>
    <dbReference type="NCBI Taxonomy" id="3019891"/>
    <lineage>
        <taxon>Bacteria</taxon>
        <taxon>Bacillati</taxon>
        <taxon>Actinomycetota</taxon>
        <taxon>Actinomycetes</taxon>
        <taxon>Pseudonocardiales</taxon>
        <taxon>Pseudonocardiaceae</taxon>
        <taxon>Actinomycetospora</taxon>
    </lineage>
</organism>
<dbReference type="Pfam" id="PF01796">
    <property type="entry name" value="OB_ChsH2_C"/>
    <property type="match status" value="1"/>
</dbReference>
<dbReference type="InterPro" id="IPR012340">
    <property type="entry name" value="NA-bd_OB-fold"/>
</dbReference>